<gene>
    <name evidence="1" type="ORF">BBK14_26365</name>
</gene>
<name>A0A1S1PJP9_9ACTN</name>
<reference evidence="2" key="1">
    <citation type="submission" date="2016-07" db="EMBL/GenBank/DDBJ databases">
        <title>Frankia sp. NRRL B-16219 Genome sequencing.</title>
        <authorList>
            <person name="Ghodhbane-Gtari F."/>
            <person name="Swanson E."/>
            <person name="Gueddou A."/>
            <person name="Louati M."/>
            <person name="Nouioui I."/>
            <person name="Hezbri K."/>
            <person name="Abebe-Akele F."/>
            <person name="Simpson S."/>
            <person name="Morris K."/>
            <person name="Thomas K."/>
            <person name="Gtari M."/>
            <person name="Tisa L.S."/>
        </authorList>
    </citation>
    <scope>NUCLEOTIDE SEQUENCE [LARGE SCALE GENOMIC DNA]</scope>
    <source>
        <strain evidence="2">NRRL B-16219</strain>
    </source>
</reference>
<keyword evidence="2" id="KW-1185">Reference proteome</keyword>
<proteinExistence type="predicted"/>
<dbReference type="AlphaFoldDB" id="A0A1S1PJP9"/>
<accession>A0A1S1PJP9</accession>
<dbReference type="Proteomes" id="UP000179769">
    <property type="component" value="Unassembled WGS sequence"/>
</dbReference>
<protein>
    <submittedName>
        <fullName evidence="1">Uncharacterized protein</fullName>
    </submittedName>
</protein>
<dbReference type="EMBL" id="MAXA01000252">
    <property type="protein sequence ID" value="OHV21546.1"/>
    <property type="molecule type" value="Genomic_DNA"/>
</dbReference>
<dbReference type="RefSeq" id="WP_071066326.1">
    <property type="nucleotide sequence ID" value="NZ_MAXA01000252.1"/>
</dbReference>
<sequence length="113" mass="12946">MSWRDRLLLRRYGQGRSKSRATLLDREASPTDLADLRAFVAERTGVEFYVEPETTATDTTVVAVDRDGDWIRRRVGTPTVAAKLARSVGVPVYDAAVLGYPRRMRERNRNHRR</sequence>
<evidence type="ECO:0000313" key="2">
    <source>
        <dbReference type="Proteomes" id="UP000179769"/>
    </source>
</evidence>
<organism evidence="1 2">
    <name type="scientific">Parafrankia soli</name>
    <dbReference type="NCBI Taxonomy" id="2599596"/>
    <lineage>
        <taxon>Bacteria</taxon>
        <taxon>Bacillati</taxon>
        <taxon>Actinomycetota</taxon>
        <taxon>Actinomycetes</taxon>
        <taxon>Frankiales</taxon>
        <taxon>Frankiaceae</taxon>
        <taxon>Parafrankia</taxon>
    </lineage>
</organism>
<evidence type="ECO:0000313" key="1">
    <source>
        <dbReference type="EMBL" id="OHV21546.1"/>
    </source>
</evidence>
<comment type="caution">
    <text evidence="1">The sequence shown here is derived from an EMBL/GenBank/DDBJ whole genome shotgun (WGS) entry which is preliminary data.</text>
</comment>